<dbReference type="Proteomes" id="UP000466442">
    <property type="component" value="Unassembled WGS sequence"/>
</dbReference>
<evidence type="ECO:0000256" key="1">
    <source>
        <dbReference type="SAM" id="MobiDB-lite"/>
    </source>
</evidence>
<comment type="caution">
    <text evidence="2">The sequence shown here is derived from an EMBL/GenBank/DDBJ whole genome shotgun (WGS) entry which is preliminary data.</text>
</comment>
<feature type="compositionally biased region" description="Basic residues" evidence="1">
    <location>
        <begin position="1"/>
        <end position="10"/>
    </location>
</feature>
<sequence>MKRTPTQRHRGQLDDDEANSSNALEDDIAGFNLKKKKDVSNLKSGAAHKWTERGWDPRAGGGVGMLSLLAIPSTGRLLR</sequence>
<feature type="region of interest" description="Disordered" evidence="1">
    <location>
        <begin position="1"/>
        <end position="21"/>
    </location>
</feature>
<dbReference type="EMBL" id="WIXP02000007">
    <property type="protein sequence ID" value="KAF6207974.1"/>
    <property type="molecule type" value="Genomic_DNA"/>
</dbReference>
<accession>A0A6A4JTH0</accession>
<keyword evidence="3" id="KW-1185">Reference proteome</keyword>
<evidence type="ECO:0000313" key="2">
    <source>
        <dbReference type="EMBL" id="KAF6207974.1"/>
    </source>
</evidence>
<protein>
    <submittedName>
        <fullName evidence="2">Uncharacterized protein</fullName>
    </submittedName>
</protein>
<evidence type="ECO:0000313" key="3">
    <source>
        <dbReference type="Proteomes" id="UP000466442"/>
    </source>
</evidence>
<proteinExistence type="predicted"/>
<name>A0A6A4JTH0_APOLU</name>
<gene>
    <name evidence="2" type="ORF">GE061_016423</name>
</gene>
<reference evidence="2" key="1">
    <citation type="journal article" date="2021" name="Mol. Ecol. Resour.">
        <title>Apolygus lucorum genome provides insights into omnivorousness and mesophyll feeding.</title>
        <authorList>
            <person name="Liu Y."/>
            <person name="Liu H."/>
            <person name="Wang H."/>
            <person name="Huang T."/>
            <person name="Liu B."/>
            <person name="Yang B."/>
            <person name="Yin L."/>
            <person name="Li B."/>
            <person name="Zhang Y."/>
            <person name="Zhang S."/>
            <person name="Jiang F."/>
            <person name="Zhang X."/>
            <person name="Ren Y."/>
            <person name="Wang B."/>
            <person name="Wang S."/>
            <person name="Lu Y."/>
            <person name="Wu K."/>
            <person name="Fan W."/>
            <person name="Wang G."/>
        </authorList>
    </citation>
    <scope>NUCLEOTIDE SEQUENCE</scope>
    <source>
        <strain evidence="2">12Hb</strain>
    </source>
</reference>
<dbReference type="AlphaFoldDB" id="A0A6A4JTH0"/>
<organism evidence="2 3">
    <name type="scientific">Apolygus lucorum</name>
    <name type="common">Small green plant bug</name>
    <name type="synonym">Lygocoris lucorum</name>
    <dbReference type="NCBI Taxonomy" id="248454"/>
    <lineage>
        <taxon>Eukaryota</taxon>
        <taxon>Metazoa</taxon>
        <taxon>Ecdysozoa</taxon>
        <taxon>Arthropoda</taxon>
        <taxon>Hexapoda</taxon>
        <taxon>Insecta</taxon>
        <taxon>Pterygota</taxon>
        <taxon>Neoptera</taxon>
        <taxon>Paraneoptera</taxon>
        <taxon>Hemiptera</taxon>
        <taxon>Heteroptera</taxon>
        <taxon>Panheteroptera</taxon>
        <taxon>Cimicomorpha</taxon>
        <taxon>Miridae</taxon>
        <taxon>Mirini</taxon>
        <taxon>Apolygus</taxon>
    </lineage>
</organism>